<dbReference type="GO" id="GO:0016301">
    <property type="term" value="F:kinase activity"/>
    <property type="evidence" value="ECO:0007669"/>
    <property type="project" value="UniProtKB-KW"/>
</dbReference>
<dbReference type="SMART" id="SM01400">
    <property type="entry name" value="Pribosyltran_N"/>
    <property type="match status" value="1"/>
</dbReference>
<proteinExistence type="predicted"/>
<dbReference type="EMBL" id="MFGJ01000001">
    <property type="protein sequence ID" value="OGF33505.1"/>
    <property type="molecule type" value="Genomic_DNA"/>
</dbReference>
<dbReference type="GO" id="GO:0004749">
    <property type="term" value="F:ribose phosphate diphosphokinase activity"/>
    <property type="evidence" value="ECO:0007669"/>
    <property type="project" value="UniProtKB-EC"/>
</dbReference>
<dbReference type="CDD" id="cd06223">
    <property type="entry name" value="PRTases_typeI"/>
    <property type="match status" value="1"/>
</dbReference>
<evidence type="ECO:0000256" key="2">
    <source>
        <dbReference type="ARBA" id="ARBA00022679"/>
    </source>
</evidence>
<keyword evidence="5" id="KW-0418">Kinase</keyword>
<protein>
    <recommendedName>
        <fullName evidence="1">ribose-phosphate diphosphokinase</fullName>
        <ecNumber evidence="1">2.7.6.1</ecNumber>
    </recommendedName>
</protein>
<dbReference type="NCBIfam" id="TIGR01251">
    <property type="entry name" value="ribP_PPkin"/>
    <property type="match status" value="1"/>
</dbReference>
<dbReference type="Pfam" id="PF14572">
    <property type="entry name" value="Pribosyl_synth"/>
    <property type="match status" value="1"/>
</dbReference>
<dbReference type="GO" id="GO:0002189">
    <property type="term" value="C:ribose phosphate diphosphokinase complex"/>
    <property type="evidence" value="ECO:0007669"/>
    <property type="project" value="TreeGrafter"/>
</dbReference>
<dbReference type="InterPro" id="IPR000836">
    <property type="entry name" value="PRTase_dom"/>
</dbReference>
<dbReference type="GO" id="GO:0006164">
    <property type="term" value="P:purine nucleotide biosynthetic process"/>
    <property type="evidence" value="ECO:0007669"/>
    <property type="project" value="TreeGrafter"/>
</dbReference>
<evidence type="ECO:0000256" key="7">
    <source>
        <dbReference type="ARBA" id="ARBA00049535"/>
    </source>
</evidence>
<evidence type="ECO:0000313" key="10">
    <source>
        <dbReference type="Proteomes" id="UP000179001"/>
    </source>
</evidence>
<accession>A0A1F5T3H1</accession>
<evidence type="ECO:0000256" key="1">
    <source>
        <dbReference type="ARBA" id="ARBA00013247"/>
    </source>
</evidence>
<gene>
    <name evidence="9" type="ORF">A2478_02355</name>
</gene>
<comment type="catalytic activity">
    <reaction evidence="7">
        <text>D-ribose 5-phosphate + ATP = 5-phospho-alpha-D-ribose 1-diphosphate + AMP + H(+)</text>
        <dbReference type="Rhea" id="RHEA:15609"/>
        <dbReference type="ChEBI" id="CHEBI:15378"/>
        <dbReference type="ChEBI" id="CHEBI:30616"/>
        <dbReference type="ChEBI" id="CHEBI:58017"/>
        <dbReference type="ChEBI" id="CHEBI:78346"/>
        <dbReference type="ChEBI" id="CHEBI:456215"/>
        <dbReference type="EC" id="2.7.6.1"/>
    </reaction>
</comment>
<dbReference type="InterPro" id="IPR005946">
    <property type="entry name" value="Rib-P_diPkinase"/>
</dbReference>
<dbReference type="Proteomes" id="UP000179001">
    <property type="component" value="Unassembled WGS sequence"/>
</dbReference>
<evidence type="ECO:0000259" key="8">
    <source>
        <dbReference type="Pfam" id="PF13793"/>
    </source>
</evidence>
<dbReference type="AlphaFoldDB" id="A0A1F5T3H1"/>
<dbReference type="GO" id="GO:0005737">
    <property type="term" value="C:cytoplasm"/>
    <property type="evidence" value="ECO:0007669"/>
    <property type="project" value="TreeGrafter"/>
</dbReference>
<evidence type="ECO:0000256" key="4">
    <source>
        <dbReference type="ARBA" id="ARBA00022741"/>
    </source>
</evidence>
<dbReference type="STRING" id="1798002.A2478_02355"/>
<dbReference type="InterPro" id="IPR029057">
    <property type="entry name" value="PRTase-like"/>
</dbReference>
<reference evidence="9 10" key="1">
    <citation type="journal article" date="2016" name="Nat. Commun.">
        <title>Thousands of microbial genomes shed light on interconnected biogeochemical processes in an aquifer system.</title>
        <authorList>
            <person name="Anantharaman K."/>
            <person name="Brown C.T."/>
            <person name="Hug L.A."/>
            <person name="Sharon I."/>
            <person name="Castelle C.J."/>
            <person name="Probst A.J."/>
            <person name="Thomas B.C."/>
            <person name="Singh A."/>
            <person name="Wilkins M.J."/>
            <person name="Karaoz U."/>
            <person name="Brodie E.L."/>
            <person name="Williams K.H."/>
            <person name="Hubbard S.S."/>
            <person name="Banfield J.F."/>
        </authorList>
    </citation>
    <scope>NUCLEOTIDE SEQUENCE [LARGE SCALE GENOMIC DNA]</scope>
</reference>
<keyword evidence="2" id="KW-0808">Transferase</keyword>
<feature type="domain" description="Ribose-phosphate pyrophosphokinase N-terminal" evidence="8">
    <location>
        <begin position="8"/>
        <end position="123"/>
    </location>
</feature>
<keyword evidence="3" id="KW-0545">Nucleotide biosynthesis</keyword>
<dbReference type="Pfam" id="PF13793">
    <property type="entry name" value="Pribosyltran_N"/>
    <property type="match status" value="1"/>
</dbReference>
<evidence type="ECO:0000256" key="6">
    <source>
        <dbReference type="ARBA" id="ARBA00022840"/>
    </source>
</evidence>
<sequence>MFGKRPFKFFHDGSHPDLVRMICERLGQEEGRLNWELHSQGEFRVQIDDNIRLCDNFVFGTHADPVQTFNNRLKTLLRTIRRHSDGWRKLLNPYMKNIRSDREDEARVSIGVRDEADELFAAGAQSIVIAEPHFEQVVGVFNPEMQVDFIFGTPYFVNYIKQQGPLNNVTVVSADFGGAKRAGRVASKIGAPIAFIDKRRDDHMEKVVPVAVIGDVKGRDCVIPDDEACSLGTLIEDTKYLLLHGARSVKAVITHPILTHPERMRELQAIDEFSELVVCNTVPVSEEKRSCLPKMKIIDTSNAWAEAVKCIRDGNGFRGGQSGLLARMYDEKQFPIELI</sequence>
<dbReference type="SUPFAM" id="SSF53271">
    <property type="entry name" value="PRTase-like"/>
    <property type="match status" value="2"/>
</dbReference>
<dbReference type="EC" id="2.7.6.1" evidence="1"/>
<name>A0A1F5T3H1_9BACT</name>
<keyword evidence="4" id="KW-0547">Nucleotide-binding</keyword>
<evidence type="ECO:0000256" key="3">
    <source>
        <dbReference type="ARBA" id="ARBA00022727"/>
    </source>
</evidence>
<evidence type="ECO:0000313" key="9">
    <source>
        <dbReference type="EMBL" id="OGF33505.1"/>
    </source>
</evidence>
<dbReference type="GO" id="GO:0000287">
    <property type="term" value="F:magnesium ion binding"/>
    <property type="evidence" value="ECO:0007669"/>
    <property type="project" value="InterPro"/>
</dbReference>
<organism evidence="9 10">
    <name type="scientific">Candidatus Falkowbacteria bacterium RIFOXYC2_FULL_36_12</name>
    <dbReference type="NCBI Taxonomy" id="1798002"/>
    <lineage>
        <taxon>Bacteria</taxon>
        <taxon>Candidatus Falkowiibacteriota</taxon>
    </lineage>
</organism>
<dbReference type="PANTHER" id="PTHR10210">
    <property type="entry name" value="RIBOSE-PHOSPHATE DIPHOSPHOKINASE FAMILY MEMBER"/>
    <property type="match status" value="1"/>
</dbReference>
<dbReference type="PANTHER" id="PTHR10210:SF32">
    <property type="entry name" value="RIBOSE-PHOSPHATE PYROPHOSPHOKINASE 2"/>
    <property type="match status" value="1"/>
</dbReference>
<evidence type="ECO:0000256" key="5">
    <source>
        <dbReference type="ARBA" id="ARBA00022777"/>
    </source>
</evidence>
<comment type="caution">
    <text evidence="9">The sequence shown here is derived from an EMBL/GenBank/DDBJ whole genome shotgun (WGS) entry which is preliminary data.</text>
</comment>
<dbReference type="Gene3D" id="3.40.50.2020">
    <property type="match status" value="2"/>
</dbReference>
<dbReference type="GO" id="GO:0006015">
    <property type="term" value="P:5-phosphoribose 1-diphosphate biosynthetic process"/>
    <property type="evidence" value="ECO:0007669"/>
    <property type="project" value="TreeGrafter"/>
</dbReference>
<dbReference type="InterPro" id="IPR029099">
    <property type="entry name" value="Pribosyltran_N"/>
</dbReference>
<keyword evidence="6" id="KW-0067">ATP-binding</keyword>
<dbReference type="GO" id="GO:0005524">
    <property type="term" value="F:ATP binding"/>
    <property type="evidence" value="ECO:0007669"/>
    <property type="project" value="UniProtKB-KW"/>
</dbReference>